<dbReference type="Pfam" id="PF13358">
    <property type="entry name" value="DDE_3"/>
    <property type="match status" value="1"/>
</dbReference>
<evidence type="ECO:0000313" key="2">
    <source>
        <dbReference type="EMBL" id="KAJ4446788.1"/>
    </source>
</evidence>
<protein>
    <recommendedName>
        <fullName evidence="1">Tc1-like transposase DDE domain-containing protein</fullName>
    </recommendedName>
</protein>
<dbReference type="EMBL" id="JAJSOF020000009">
    <property type="protein sequence ID" value="KAJ4446788.1"/>
    <property type="molecule type" value="Genomic_DNA"/>
</dbReference>
<dbReference type="InterPro" id="IPR036397">
    <property type="entry name" value="RNaseH_sf"/>
</dbReference>
<sequence>MAGLCEGGNEPSGSLKAICTHTEWKLALSELRHDGPLVSIRFKNVTQATWRTGTVVTYRANRESIKSKYMDPYDPSPRKVHHVCFSDESTIQILADKSVFVRRRKIEKYYNDCIMKTVKHPLSLMVWSVINGHGRLYFVQGMMRQYQYIKVLKERLLPQVREWFPDGYFVFMHDSAPCHKANKVTKFLSDNNIKVLDWPGNSPDLNPIENTRELMKRQIHSEIIKNKQSLIEKLINV</sequence>
<dbReference type="Proteomes" id="UP001148838">
    <property type="component" value="Unassembled WGS sequence"/>
</dbReference>
<evidence type="ECO:0000259" key="1">
    <source>
        <dbReference type="Pfam" id="PF13358"/>
    </source>
</evidence>
<organism evidence="2 3">
    <name type="scientific">Periplaneta americana</name>
    <name type="common">American cockroach</name>
    <name type="synonym">Blatta americana</name>
    <dbReference type="NCBI Taxonomy" id="6978"/>
    <lineage>
        <taxon>Eukaryota</taxon>
        <taxon>Metazoa</taxon>
        <taxon>Ecdysozoa</taxon>
        <taxon>Arthropoda</taxon>
        <taxon>Hexapoda</taxon>
        <taxon>Insecta</taxon>
        <taxon>Pterygota</taxon>
        <taxon>Neoptera</taxon>
        <taxon>Polyneoptera</taxon>
        <taxon>Dictyoptera</taxon>
        <taxon>Blattodea</taxon>
        <taxon>Blattoidea</taxon>
        <taxon>Blattidae</taxon>
        <taxon>Blattinae</taxon>
        <taxon>Periplaneta</taxon>
    </lineage>
</organism>
<accession>A0ABQ8TJJ8</accession>
<dbReference type="Gene3D" id="3.30.420.10">
    <property type="entry name" value="Ribonuclease H-like superfamily/Ribonuclease H"/>
    <property type="match status" value="1"/>
</dbReference>
<proteinExistence type="predicted"/>
<feature type="domain" description="Tc1-like transposase DDE" evidence="1">
    <location>
        <begin position="120"/>
        <end position="230"/>
    </location>
</feature>
<comment type="caution">
    <text evidence="2">The sequence shown here is derived from an EMBL/GenBank/DDBJ whole genome shotgun (WGS) entry which is preliminary data.</text>
</comment>
<gene>
    <name evidence="2" type="ORF">ANN_13486</name>
</gene>
<reference evidence="2 3" key="1">
    <citation type="journal article" date="2022" name="Allergy">
        <title>Genome assembly and annotation of Periplaneta americana reveal a comprehensive cockroach allergen profile.</title>
        <authorList>
            <person name="Wang L."/>
            <person name="Xiong Q."/>
            <person name="Saelim N."/>
            <person name="Wang L."/>
            <person name="Nong W."/>
            <person name="Wan A.T."/>
            <person name="Shi M."/>
            <person name="Liu X."/>
            <person name="Cao Q."/>
            <person name="Hui J.H.L."/>
            <person name="Sookrung N."/>
            <person name="Leung T.F."/>
            <person name="Tungtrongchitr A."/>
            <person name="Tsui S.K.W."/>
        </authorList>
    </citation>
    <scope>NUCLEOTIDE SEQUENCE [LARGE SCALE GENOMIC DNA]</scope>
    <source>
        <strain evidence="2">PWHHKU_190912</strain>
    </source>
</reference>
<keyword evidence="3" id="KW-1185">Reference proteome</keyword>
<evidence type="ECO:0000313" key="3">
    <source>
        <dbReference type="Proteomes" id="UP001148838"/>
    </source>
</evidence>
<dbReference type="InterPro" id="IPR038717">
    <property type="entry name" value="Tc1-like_DDE_dom"/>
</dbReference>
<name>A0ABQ8TJJ8_PERAM</name>